<dbReference type="EMBL" id="JABAGD010000008">
    <property type="protein sequence ID" value="NMF04339.1"/>
    <property type="molecule type" value="Genomic_DNA"/>
</dbReference>
<dbReference type="AlphaFoldDB" id="A0A7X9XNJ4"/>
<proteinExistence type="predicted"/>
<dbReference type="RefSeq" id="WP_168981405.1">
    <property type="nucleotide sequence ID" value="NZ_JABAGD010000008.1"/>
</dbReference>
<dbReference type="Proteomes" id="UP000587880">
    <property type="component" value="Unassembled WGS sequence"/>
</dbReference>
<reference evidence="1 2" key="1">
    <citation type="submission" date="2020-04" db="EMBL/GenBank/DDBJ databases">
        <authorList>
            <person name="Hitch T.C.A."/>
            <person name="Wylensek D."/>
            <person name="Clavel T."/>
        </authorList>
    </citation>
    <scope>NUCLEOTIDE SEQUENCE [LARGE SCALE GENOMIC DNA]</scope>
    <source>
        <strain evidence="1 2">WB01_NA02</strain>
    </source>
</reference>
<gene>
    <name evidence="1" type="ORF">HF849_06125</name>
</gene>
<accession>A0A7X9XNJ4</accession>
<evidence type="ECO:0000313" key="2">
    <source>
        <dbReference type="Proteomes" id="UP000587880"/>
    </source>
</evidence>
<evidence type="ECO:0000313" key="1">
    <source>
        <dbReference type="EMBL" id="NMF04339.1"/>
    </source>
</evidence>
<comment type="caution">
    <text evidence="1">The sequence shown here is derived from an EMBL/GenBank/DDBJ whole genome shotgun (WGS) entry which is preliminary data.</text>
</comment>
<sequence>MIKDYYTMIPNNLVWALEEGEVALIKDYDKLLVTMVYLDTHVNNIGQCCFTLEDLIIKSGFLARTGKNNSIEQFKSTLLYLQTLGWLDSTLDIADLKPKQFVSCKYEVQFQKEDLTGNSIYYFKLYYDKFKKIMDSDTKLEKLITLKIYCYILARMKRNSSDQKESRDTQYWNDTVIECFYDSYKVICKDLDITDTTFNAHLQLLKELELTFYDNIGLVKDDFGSHIANNVYAETEDWLSQGLKASREYYIGEGYTLVGKKCSKQTTVKKGLKGQITKQTNEGKDTKELESKLEELEEVIDNVKIVKVKRKGIGKQLEYRNSISCQEDNYNDICHQIENGQGYWGEANSFNNPFEIDTYKSSEFDKGVNPVTGSENEWEKYRDKEYEDFIDSLL</sequence>
<protein>
    <submittedName>
        <fullName evidence="1">Uncharacterized protein</fullName>
    </submittedName>
</protein>
<name>A0A7X9XNJ4_CLOBE</name>
<organism evidence="1 2">
    <name type="scientific">Clostridium beijerinckii</name>
    <name type="common">Clostridium MP</name>
    <dbReference type="NCBI Taxonomy" id="1520"/>
    <lineage>
        <taxon>Bacteria</taxon>
        <taxon>Bacillati</taxon>
        <taxon>Bacillota</taxon>
        <taxon>Clostridia</taxon>
        <taxon>Eubacteriales</taxon>
        <taxon>Clostridiaceae</taxon>
        <taxon>Clostridium</taxon>
    </lineage>
</organism>